<evidence type="ECO:0000313" key="6">
    <source>
        <dbReference type="EMBL" id="MFC6396550.1"/>
    </source>
</evidence>
<dbReference type="EMBL" id="JBHSUA010000011">
    <property type="protein sequence ID" value="MFC6396550.1"/>
    <property type="molecule type" value="Genomic_DNA"/>
</dbReference>
<dbReference type="InterPro" id="IPR036188">
    <property type="entry name" value="FAD/NAD-bd_sf"/>
</dbReference>
<evidence type="ECO:0000256" key="1">
    <source>
        <dbReference type="ARBA" id="ARBA00022630"/>
    </source>
</evidence>
<dbReference type="InterPro" id="IPR003953">
    <property type="entry name" value="FAD-dep_OxRdtase_2_FAD-bd"/>
</dbReference>
<dbReference type="InterPro" id="IPR009158">
    <property type="entry name" value="G3P_DH_GlpB_su"/>
</dbReference>
<dbReference type="Pfam" id="PF00890">
    <property type="entry name" value="FAD_binding_2"/>
    <property type="match status" value="1"/>
</dbReference>
<dbReference type="PIRSF" id="PIRSF000141">
    <property type="entry name" value="Anaerobic_G3P_dh"/>
    <property type="match status" value="1"/>
</dbReference>
<keyword evidence="1" id="KW-0285">Flavoprotein</keyword>
<evidence type="ECO:0000256" key="4">
    <source>
        <dbReference type="SAM" id="MobiDB-lite"/>
    </source>
</evidence>
<reference evidence="7" key="1">
    <citation type="journal article" date="2019" name="Int. J. Syst. Evol. Microbiol.">
        <title>The Global Catalogue of Microorganisms (GCM) 10K type strain sequencing project: providing services to taxonomists for standard genome sequencing and annotation.</title>
        <authorList>
            <consortium name="The Broad Institute Genomics Platform"/>
            <consortium name="The Broad Institute Genome Sequencing Center for Infectious Disease"/>
            <person name="Wu L."/>
            <person name="Ma J."/>
        </authorList>
    </citation>
    <scope>NUCLEOTIDE SEQUENCE [LARGE SCALE GENOMIC DNA]</scope>
    <source>
        <strain evidence="7">CGMCC 1.15277</strain>
    </source>
</reference>
<dbReference type="NCBIfam" id="NF003724">
    <property type="entry name" value="PRK05329.2-3"/>
    <property type="match status" value="1"/>
</dbReference>
<evidence type="ECO:0000256" key="2">
    <source>
        <dbReference type="ARBA" id="ARBA00022643"/>
    </source>
</evidence>
<proteinExistence type="predicted"/>
<comment type="caution">
    <text evidence="6">The sequence shown here is derived from an EMBL/GenBank/DDBJ whole genome shotgun (WGS) entry which is preliminary data.</text>
</comment>
<dbReference type="Proteomes" id="UP001596266">
    <property type="component" value="Unassembled WGS sequence"/>
</dbReference>
<dbReference type="NCBIfam" id="TIGR03378">
    <property type="entry name" value="glycerol3P_GlpB"/>
    <property type="match status" value="1"/>
</dbReference>
<feature type="compositionally biased region" description="Basic and acidic residues" evidence="4">
    <location>
        <begin position="425"/>
        <end position="436"/>
    </location>
</feature>
<sequence>MSDVVVIGAGLAGLSAALRLRQAGLTVTLLTKGLGGIQLGQGTVDVLGYTPTRVNEPLQALDSFVADNPEHPYAVLGVEGVRTGVHWLADVLGAEQLTGSVDRNVLLPTAVGALRPTALVPPSMAAGAAEAGKKYCFVGIRQLKDFYPQLVADNLNRTELPDGGRVTARHAMIDFEARAEADSNALTIARALDDPAQRERFAKAVRAVVSEAETVGLPAVLGTTPELWKDLAERIGAPVFEVPLPPPSVPGIRQNTALVHAVKDARVRFVNGTRAFTARYEGDRLAGVTIEGTGHHQEYTADEFILATGGFESGGLLLDSHNTLSETVLGLPVHGGSVADMVHGDYWGHDQPLFKAGLRVDDQMRVLGTDGQVAHPNVRAAGGVLAGAQRWTEKSGEGIAVASAIRAADSIIAARAAAGTAAPRRGADTETDGGNR</sequence>
<dbReference type="RefSeq" id="WP_343885559.1">
    <property type="nucleotide sequence ID" value="NZ_BAAAKI010000008.1"/>
</dbReference>
<keyword evidence="3 6" id="KW-0560">Oxidoreductase</keyword>
<accession>A0ABW1X1Z7</accession>
<dbReference type="EC" id="1.1.5.3" evidence="6"/>
<evidence type="ECO:0000259" key="5">
    <source>
        <dbReference type="Pfam" id="PF00890"/>
    </source>
</evidence>
<evidence type="ECO:0000256" key="3">
    <source>
        <dbReference type="ARBA" id="ARBA00023002"/>
    </source>
</evidence>
<keyword evidence="7" id="KW-1185">Reference proteome</keyword>
<protein>
    <submittedName>
        <fullName evidence="6">Glycerol-3-phosphate dehydrogenase subunit GlpB</fullName>
        <ecNumber evidence="6">1.1.5.3</ecNumber>
    </submittedName>
</protein>
<dbReference type="GO" id="GO:0004368">
    <property type="term" value="F:glycerol-3-phosphate dehydrogenase (quinone) activity"/>
    <property type="evidence" value="ECO:0007669"/>
    <property type="project" value="UniProtKB-EC"/>
</dbReference>
<feature type="region of interest" description="Disordered" evidence="4">
    <location>
        <begin position="417"/>
        <end position="436"/>
    </location>
</feature>
<gene>
    <name evidence="6" type="primary">glpB</name>
    <name evidence="6" type="ORF">ACFP57_06065</name>
</gene>
<feature type="domain" description="FAD-dependent oxidoreductase 2 FAD-binding" evidence="5">
    <location>
        <begin position="3"/>
        <end position="398"/>
    </location>
</feature>
<keyword evidence="2" id="KW-0288">FMN</keyword>
<organism evidence="6 7">
    <name type="scientific">Luteococcus sanguinis</name>
    <dbReference type="NCBI Taxonomy" id="174038"/>
    <lineage>
        <taxon>Bacteria</taxon>
        <taxon>Bacillati</taxon>
        <taxon>Actinomycetota</taxon>
        <taxon>Actinomycetes</taxon>
        <taxon>Propionibacteriales</taxon>
        <taxon>Propionibacteriaceae</taxon>
        <taxon>Luteococcus</taxon>
    </lineage>
</organism>
<name>A0ABW1X1Z7_9ACTN</name>
<dbReference type="Gene3D" id="3.50.50.60">
    <property type="entry name" value="FAD/NAD(P)-binding domain"/>
    <property type="match status" value="2"/>
</dbReference>
<evidence type="ECO:0000313" key="7">
    <source>
        <dbReference type="Proteomes" id="UP001596266"/>
    </source>
</evidence>
<dbReference type="SUPFAM" id="SSF51905">
    <property type="entry name" value="FAD/NAD(P)-binding domain"/>
    <property type="match status" value="1"/>
</dbReference>